<comment type="caution">
    <text evidence="17">The sequence shown here is derived from an EMBL/GenBank/DDBJ whole genome shotgun (WGS) entry which is preliminary data.</text>
</comment>
<evidence type="ECO:0000256" key="2">
    <source>
        <dbReference type="ARBA" id="ARBA00004651"/>
    </source>
</evidence>
<feature type="domain" description="HAMP" evidence="16">
    <location>
        <begin position="201"/>
        <end position="256"/>
    </location>
</feature>
<dbReference type="GO" id="GO:0005524">
    <property type="term" value="F:ATP binding"/>
    <property type="evidence" value="ECO:0007669"/>
    <property type="project" value="UniProtKB-KW"/>
</dbReference>
<evidence type="ECO:0000256" key="12">
    <source>
        <dbReference type="ARBA" id="ARBA00023012"/>
    </source>
</evidence>
<dbReference type="PROSITE" id="PS50885">
    <property type="entry name" value="HAMP"/>
    <property type="match status" value="1"/>
</dbReference>
<keyword evidence="13 14" id="KW-0472">Membrane</keyword>
<dbReference type="SUPFAM" id="SSF158472">
    <property type="entry name" value="HAMP domain-like"/>
    <property type="match status" value="1"/>
</dbReference>
<dbReference type="SUPFAM" id="SSF47384">
    <property type="entry name" value="Homodimeric domain of signal transducing histidine kinase"/>
    <property type="match status" value="1"/>
</dbReference>
<dbReference type="SUPFAM" id="SSF103190">
    <property type="entry name" value="Sensory domain-like"/>
    <property type="match status" value="1"/>
</dbReference>
<dbReference type="InterPro" id="IPR003661">
    <property type="entry name" value="HisK_dim/P_dom"/>
</dbReference>
<evidence type="ECO:0000256" key="13">
    <source>
        <dbReference type="ARBA" id="ARBA00023136"/>
    </source>
</evidence>
<dbReference type="PROSITE" id="PS50109">
    <property type="entry name" value="HIS_KIN"/>
    <property type="match status" value="1"/>
</dbReference>
<dbReference type="AlphaFoldDB" id="A0A1B9F2J2"/>
<evidence type="ECO:0000313" key="18">
    <source>
        <dbReference type="Proteomes" id="UP000093080"/>
    </source>
</evidence>
<dbReference type="Gene3D" id="3.30.565.10">
    <property type="entry name" value="Histidine kinase-like ATPase, C-terminal domain"/>
    <property type="match status" value="1"/>
</dbReference>
<feature type="transmembrane region" description="Helical" evidence="14">
    <location>
        <begin position="181"/>
        <end position="204"/>
    </location>
</feature>
<evidence type="ECO:0000256" key="6">
    <source>
        <dbReference type="ARBA" id="ARBA00022679"/>
    </source>
</evidence>
<dbReference type="SMART" id="SM00388">
    <property type="entry name" value="HisKA"/>
    <property type="match status" value="1"/>
</dbReference>
<dbReference type="PANTHER" id="PTHR43065:SF46">
    <property type="entry name" value="C4-DICARBOXYLATE TRANSPORT SENSOR PROTEIN DCTB"/>
    <property type="match status" value="1"/>
</dbReference>
<keyword evidence="11 14" id="KW-1133">Transmembrane helix</keyword>
<organism evidence="17 18">
    <name type="scientific">Dissulfuribacter thermophilus</name>
    <dbReference type="NCBI Taxonomy" id="1156395"/>
    <lineage>
        <taxon>Bacteria</taxon>
        <taxon>Pseudomonadati</taxon>
        <taxon>Thermodesulfobacteriota</taxon>
        <taxon>Dissulfuribacteria</taxon>
        <taxon>Dissulfuribacterales</taxon>
        <taxon>Dissulfuribacteraceae</taxon>
        <taxon>Dissulfuribacter</taxon>
    </lineage>
</organism>
<dbReference type="Pfam" id="PF02518">
    <property type="entry name" value="HATPase_c"/>
    <property type="match status" value="1"/>
</dbReference>
<evidence type="ECO:0000256" key="14">
    <source>
        <dbReference type="SAM" id="Phobius"/>
    </source>
</evidence>
<dbReference type="InterPro" id="IPR005467">
    <property type="entry name" value="His_kinase_dom"/>
</dbReference>
<dbReference type="STRING" id="1156395.DBT_2463"/>
<dbReference type="Gene3D" id="1.10.8.500">
    <property type="entry name" value="HAMP domain in histidine kinase"/>
    <property type="match status" value="1"/>
</dbReference>
<evidence type="ECO:0000256" key="11">
    <source>
        <dbReference type="ARBA" id="ARBA00022989"/>
    </source>
</evidence>
<dbReference type="GO" id="GO:0005886">
    <property type="term" value="C:plasma membrane"/>
    <property type="evidence" value="ECO:0007669"/>
    <property type="project" value="UniProtKB-SubCell"/>
</dbReference>
<dbReference type="PRINTS" id="PR00344">
    <property type="entry name" value="BCTRLSENSOR"/>
</dbReference>
<name>A0A1B9F2J2_9BACT</name>
<dbReference type="SUPFAM" id="SSF55874">
    <property type="entry name" value="ATPase domain of HSP90 chaperone/DNA topoisomerase II/histidine kinase"/>
    <property type="match status" value="1"/>
</dbReference>
<feature type="domain" description="Histidine kinase" evidence="15">
    <location>
        <begin position="280"/>
        <end position="489"/>
    </location>
</feature>
<dbReference type="Pfam" id="PF00672">
    <property type="entry name" value="HAMP"/>
    <property type="match status" value="1"/>
</dbReference>
<dbReference type="SMART" id="SM00387">
    <property type="entry name" value="HATPase_c"/>
    <property type="match status" value="1"/>
</dbReference>
<keyword evidence="18" id="KW-1185">Reference proteome</keyword>
<dbReference type="InterPro" id="IPR036890">
    <property type="entry name" value="HATPase_C_sf"/>
</dbReference>
<dbReference type="Gene3D" id="3.30.450.20">
    <property type="entry name" value="PAS domain"/>
    <property type="match status" value="1"/>
</dbReference>
<dbReference type="GO" id="GO:0000155">
    <property type="term" value="F:phosphorelay sensor kinase activity"/>
    <property type="evidence" value="ECO:0007669"/>
    <property type="project" value="InterPro"/>
</dbReference>
<evidence type="ECO:0000256" key="10">
    <source>
        <dbReference type="ARBA" id="ARBA00022840"/>
    </source>
</evidence>
<dbReference type="PANTHER" id="PTHR43065">
    <property type="entry name" value="SENSOR HISTIDINE KINASE"/>
    <property type="match status" value="1"/>
</dbReference>
<sequence>MKFFLGVQAKFILLTSLCIFLFAGFWGYLIIKREGKLYTEDTINQARIIAEISGVIFTNALVYKELGLVEDVGLTDYLDYYVSDMMQKDKRIVYLIVLDPKGRVLSHSNIKEYGKVYTDPVTKRALEATEILVQYVKDANGNEMVDVAAPLRISTKNWGVCRIGFSLKQVKEGIASLRNEMISMISIMLLGSLIVIGIAGKAFATPLVRLAKVMDQITEKGDLEIQVPELKPRNDEIGKLQASFTWMIKRLREANRERMRTMDLMCQTEKMATVGNLAAGVAHEINNPLGGVILCFKNLIESDMDEETRKIHIEVINSGLLKIQKTVKELLDFARKTPMAKVPSSVNSILDESIRLVDCMLAKRNIKIIKDFYVDMPTVLVDPGKIEQVIINIIINAVHAMGENGTLFISTAVEDDMCVISIKDTGPGIDPKILSRIFDPFFTTKEPGKGTGLGLAVCKAIIEQHGGRIEVESEKGAGARFIIKLPIRGTEKA</sequence>
<dbReference type="InterPro" id="IPR036097">
    <property type="entry name" value="HisK_dim/P_sf"/>
</dbReference>
<dbReference type="PATRIC" id="fig|1156395.6.peg.2506"/>
<keyword evidence="6" id="KW-0808">Transferase</keyword>
<dbReference type="InterPro" id="IPR029151">
    <property type="entry name" value="Sensor-like_sf"/>
</dbReference>
<keyword evidence="4" id="KW-1003">Cell membrane</keyword>
<dbReference type="EC" id="2.7.13.3" evidence="3"/>
<reference evidence="17 18" key="1">
    <citation type="submission" date="2016-06" db="EMBL/GenBank/DDBJ databases">
        <title>Respiratory ammonification of nitrate coupled to the oxidation of elemental sulfur in deep-sea autotrophic thermophilic bacteria.</title>
        <authorList>
            <person name="Slobodkina G.B."/>
            <person name="Mardanov A.V."/>
            <person name="Ravin N.V."/>
            <person name="Frolova A.A."/>
            <person name="Viryasiv M.B."/>
            <person name="Chernyh N.A."/>
            <person name="Bonch-Osmolovskaya E.A."/>
            <person name="Slobodkin A.I."/>
        </authorList>
    </citation>
    <scope>NUCLEOTIDE SEQUENCE [LARGE SCALE GENOMIC DNA]</scope>
    <source>
        <strain evidence="17 18">S69</strain>
    </source>
</reference>
<keyword evidence="8" id="KW-0547">Nucleotide-binding</keyword>
<keyword evidence="7 14" id="KW-0812">Transmembrane</keyword>
<evidence type="ECO:0000259" key="15">
    <source>
        <dbReference type="PROSITE" id="PS50109"/>
    </source>
</evidence>
<dbReference type="EMBL" id="MAGO01000021">
    <property type="protein sequence ID" value="OCC14140.1"/>
    <property type="molecule type" value="Genomic_DNA"/>
</dbReference>
<evidence type="ECO:0000256" key="5">
    <source>
        <dbReference type="ARBA" id="ARBA00022553"/>
    </source>
</evidence>
<proteinExistence type="predicted"/>
<dbReference type="RefSeq" id="WP_083186795.1">
    <property type="nucleotide sequence ID" value="NZ_MAGO01000021.1"/>
</dbReference>
<comment type="subcellular location">
    <subcellularLocation>
        <location evidence="2">Cell membrane</location>
        <topology evidence="2">Multi-pass membrane protein</topology>
    </subcellularLocation>
</comment>
<keyword evidence="12" id="KW-0902">Two-component regulatory system</keyword>
<dbReference type="CDD" id="cd00082">
    <property type="entry name" value="HisKA"/>
    <property type="match status" value="1"/>
</dbReference>
<dbReference type="InterPro" id="IPR003660">
    <property type="entry name" value="HAMP_dom"/>
</dbReference>
<evidence type="ECO:0000256" key="7">
    <source>
        <dbReference type="ARBA" id="ARBA00022692"/>
    </source>
</evidence>
<dbReference type="InterPro" id="IPR003594">
    <property type="entry name" value="HATPase_dom"/>
</dbReference>
<dbReference type="InterPro" id="IPR004358">
    <property type="entry name" value="Sig_transdc_His_kin-like_C"/>
</dbReference>
<dbReference type="SMART" id="SM00304">
    <property type="entry name" value="HAMP"/>
    <property type="match status" value="1"/>
</dbReference>
<dbReference type="CDD" id="cd06225">
    <property type="entry name" value="HAMP"/>
    <property type="match status" value="1"/>
</dbReference>
<comment type="catalytic activity">
    <reaction evidence="1">
        <text>ATP + protein L-histidine = ADP + protein N-phospho-L-histidine.</text>
        <dbReference type="EC" id="2.7.13.3"/>
    </reaction>
</comment>
<dbReference type="Gene3D" id="1.10.287.130">
    <property type="match status" value="1"/>
</dbReference>
<dbReference type="Pfam" id="PF00512">
    <property type="entry name" value="HisKA"/>
    <property type="match status" value="1"/>
</dbReference>
<evidence type="ECO:0000256" key="1">
    <source>
        <dbReference type="ARBA" id="ARBA00000085"/>
    </source>
</evidence>
<evidence type="ECO:0000256" key="8">
    <source>
        <dbReference type="ARBA" id="ARBA00022741"/>
    </source>
</evidence>
<dbReference type="Proteomes" id="UP000093080">
    <property type="component" value="Unassembled WGS sequence"/>
</dbReference>
<feature type="transmembrane region" description="Helical" evidence="14">
    <location>
        <begin position="12"/>
        <end position="31"/>
    </location>
</feature>
<dbReference type="InterPro" id="IPR033463">
    <property type="entry name" value="sCache_3"/>
</dbReference>
<evidence type="ECO:0000256" key="4">
    <source>
        <dbReference type="ARBA" id="ARBA00022475"/>
    </source>
</evidence>
<gene>
    <name evidence="17" type="ORF">DBT_2463</name>
</gene>
<dbReference type="OrthoDB" id="224978at2"/>
<evidence type="ECO:0000256" key="9">
    <source>
        <dbReference type="ARBA" id="ARBA00022777"/>
    </source>
</evidence>
<accession>A0A1B9F2J2</accession>
<keyword evidence="9 17" id="KW-0418">Kinase</keyword>
<evidence type="ECO:0000259" key="16">
    <source>
        <dbReference type="PROSITE" id="PS50885"/>
    </source>
</evidence>
<evidence type="ECO:0000313" key="17">
    <source>
        <dbReference type="EMBL" id="OCC14140.1"/>
    </source>
</evidence>
<dbReference type="Pfam" id="PF17203">
    <property type="entry name" value="sCache_3_2"/>
    <property type="match status" value="1"/>
</dbReference>
<protein>
    <recommendedName>
        <fullName evidence="3">histidine kinase</fullName>
        <ecNumber evidence="3">2.7.13.3</ecNumber>
    </recommendedName>
</protein>
<keyword evidence="5" id="KW-0597">Phosphoprotein</keyword>
<evidence type="ECO:0000256" key="3">
    <source>
        <dbReference type="ARBA" id="ARBA00012438"/>
    </source>
</evidence>
<keyword evidence="10" id="KW-0067">ATP-binding</keyword>